<sequence>MKEIYRGYNDTEVVELGVNIECPHCGREWMEDGLTECGETYEITCDDEFEDGCGKTFQMHFDAN</sequence>
<evidence type="ECO:0000313" key="2">
    <source>
        <dbReference type="Proteomes" id="UP000641206"/>
    </source>
</evidence>
<reference evidence="2" key="1">
    <citation type="journal article" date="2019" name="Int. J. Syst. Evol. Microbiol.">
        <title>The Global Catalogue of Microorganisms (GCM) 10K type strain sequencing project: providing services to taxonomists for standard genome sequencing and annotation.</title>
        <authorList>
            <consortium name="The Broad Institute Genomics Platform"/>
            <consortium name="The Broad Institute Genome Sequencing Center for Infectious Disease"/>
            <person name="Wu L."/>
            <person name="Ma J."/>
        </authorList>
    </citation>
    <scope>NUCLEOTIDE SEQUENCE [LARGE SCALE GENOMIC DNA]</scope>
    <source>
        <strain evidence="2">CGMCC 1.7693</strain>
    </source>
</reference>
<proteinExistence type="predicted"/>
<dbReference type="RefSeq" id="WP_188738761.1">
    <property type="nucleotide sequence ID" value="NZ_BMLW01000029.1"/>
</dbReference>
<keyword evidence="2" id="KW-1185">Reference proteome</keyword>
<accession>A0ABQ2P3V1</accession>
<comment type="caution">
    <text evidence="1">The sequence shown here is derived from an EMBL/GenBank/DDBJ whole genome shotgun (WGS) entry which is preliminary data.</text>
</comment>
<organism evidence="1 2">
    <name type="scientific">Oceanobacillus neutriphilus</name>
    <dbReference type="NCBI Taxonomy" id="531815"/>
    <lineage>
        <taxon>Bacteria</taxon>
        <taxon>Bacillati</taxon>
        <taxon>Bacillota</taxon>
        <taxon>Bacilli</taxon>
        <taxon>Bacillales</taxon>
        <taxon>Bacillaceae</taxon>
        <taxon>Oceanobacillus</taxon>
    </lineage>
</organism>
<gene>
    <name evidence="1" type="ORF">GCM10011346_52590</name>
</gene>
<protein>
    <submittedName>
        <fullName evidence="1">Uncharacterized protein</fullName>
    </submittedName>
</protein>
<dbReference type="EMBL" id="BMLW01000029">
    <property type="protein sequence ID" value="GGP17294.1"/>
    <property type="molecule type" value="Genomic_DNA"/>
</dbReference>
<name>A0ABQ2P3V1_9BACI</name>
<evidence type="ECO:0000313" key="1">
    <source>
        <dbReference type="EMBL" id="GGP17294.1"/>
    </source>
</evidence>
<dbReference type="Proteomes" id="UP000641206">
    <property type="component" value="Unassembled WGS sequence"/>
</dbReference>